<gene>
    <name evidence="2" type="ORF">ACFQDI_10860</name>
</gene>
<name>A0ABW0KPC7_9BACT</name>
<keyword evidence="1" id="KW-0472">Membrane</keyword>
<evidence type="ECO:0000313" key="3">
    <source>
        <dbReference type="Proteomes" id="UP001596052"/>
    </source>
</evidence>
<proteinExistence type="predicted"/>
<keyword evidence="1" id="KW-1133">Transmembrane helix</keyword>
<feature type="transmembrane region" description="Helical" evidence="1">
    <location>
        <begin position="16"/>
        <end position="37"/>
    </location>
</feature>
<protein>
    <submittedName>
        <fullName evidence="2">Uncharacterized protein</fullName>
    </submittedName>
</protein>
<dbReference type="EMBL" id="JBHSMQ010000003">
    <property type="protein sequence ID" value="MFC5455358.1"/>
    <property type="molecule type" value="Genomic_DNA"/>
</dbReference>
<organism evidence="2 3">
    <name type="scientific">Prosthecobacter fluviatilis</name>
    <dbReference type="NCBI Taxonomy" id="445931"/>
    <lineage>
        <taxon>Bacteria</taxon>
        <taxon>Pseudomonadati</taxon>
        <taxon>Verrucomicrobiota</taxon>
        <taxon>Verrucomicrobiia</taxon>
        <taxon>Verrucomicrobiales</taxon>
        <taxon>Verrucomicrobiaceae</taxon>
        <taxon>Prosthecobacter</taxon>
    </lineage>
</organism>
<evidence type="ECO:0000313" key="2">
    <source>
        <dbReference type="EMBL" id="MFC5455358.1"/>
    </source>
</evidence>
<comment type="caution">
    <text evidence="2">The sequence shown here is derived from an EMBL/GenBank/DDBJ whole genome shotgun (WGS) entry which is preliminary data.</text>
</comment>
<dbReference type="RefSeq" id="WP_377166359.1">
    <property type="nucleotide sequence ID" value="NZ_JBHSMQ010000003.1"/>
</dbReference>
<evidence type="ECO:0000256" key="1">
    <source>
        <dbReference type="SAM" id="Phobius"/>
    </source>
</evidence>
<keyword evidence="3" id="KW-1185">Reference proteome</keyword>
<accession>A0ABW0KPC7</accession>
<dbReference type="Proteomes" id="UP001596052">
    <property type="component" value="Unassembled WGS sequence"/>
</dbReference>
<reference evidence="3" key="1">
    <citation type="journal article" date="2019" name="Int. J. Syst. Evol. Microbiol.">
        <title>The Global Catalogue of Microorganisms (GCM) 10K type strain sequencing project: providing services to taxonomists for standard genome sequencing and annotation.</title>
        <authorList>
            <consortium name="The Broad Institute Genomics Platform"/>
            <consortium name="The Broad Institute Genome Sequencing Center for Infectious Disease"/>
            <person name="Wu L."/>
            <person name="Ma J."/>
        </authorList>
    </citation>
    <scope>NUCLEOTIDE SEQUENCE [LARGE SCALE GENOMIC DNA]</scope>
    <source>
        <strain evidence="3">CGMCC 4.1469</strain>
    </source>
</reference>
<keyword evidence="1" id="KW-0812">Transmembrane</keyword>
<sequence>MSSEPKHPTAEQLKRAAIWGIVIIVALWALSGFLITWGSSNPGTFGDMFGAVNALFSGLAFLGVIFAIVLQYQELKEQRMEIELSRIAQQESAKALTAQLRAAETRSRLDSLNLLIEAQRRILDRIGEGDTIAEAKLRTKLERRIAGYETKLERLLENEIEHYKKEAS</sequence>
<feature type="transmembrane region" description="Helical" evidence="1">
    <location>
        <begin position="49"/>
        <end position="70"/>
    </location>
</feature>